<dbReference type="InterPro" id="IPR000232">
    <property type="entry name" value="HSF_DNA-bd"/>
</dbReference>
<accession>A0A1D1W390</accession>
<keyword evidence="4" id="KW-0539">Nucleus</keyword>
<evidence type="ECO:0000313" key="6">
    <source>
        <dbReference type="EMBL" id="GAV07992.1"/>
    </source>
</evidence>
<dbReference type="InterPro" id="IPR036390">
    <property type="entry name" value="WH_DNA-bd_sf"/>
</dbReference>
<dbReference type="OrthoDB" id="6418155at2759"/>
<gene>
    <name evidence="6" type="primary">RvY_17758-1</name>
    <name evidence="6" type="synonym">RvY_17758.1</name>
    <name evidence="6" type="ORF">RvY_17758</name>
</gene>
<dbReference type="SUPFAM" id="SSF46785">
    <property type="entry name" value="Winged helix' DNA-binding domain"/>
    <property type="match status" value="1"/>
</dbReference>
<dbReference type="AlphaFoldDB" id="A0A1D1W390"/>
<evidence type="ECO:0000313" key="7">
    <source>
        <dbReference type="Proteomes" id="UP000186922"/>
    </source>
</evidence>
<evidence type="ECO:0000259" key="5">
    <source>
        <dbReference type="Pfam" id="PF00447"/>
    </source>
</evidence>
<dbReference type="GO" id="GO:0003700">
    <property type="term" value="F:DNA-binding transcription factor activity"/>
    <property type="evidence" value="ECO:0007669"/>
    <property type="project" value="InterPro"/>
</dbReference>
<name>A0A1D1W390_RAMVA</name>
<dbReference type="Gene3D" id="1.10.10.10">
    <property type="entry name" value="Winged helix-like DNA-binding domain superfamily/Winged helix DNA-binding domain"/>
    <property type="match status" value="1"/>
</dbReference>
<dbReference type="EMBL" id="BDGG01000016">
    <property type="protein sequence ID" value="GAV07992.1"/>
    <property type="molecule type" value="Genomic_DNA"/>
</dbReference>
<sequence length="317" mass="36000">MSYVMSGAYRKYVLCRRRRRVFFSDEFSDDHSDFFLQTGKLVSFIRQFNLYNFKKRHDVFVDVDGNGTQLRFGLYSHEYVRQGRADLLKHCKRKVVKRIHLTGCGGIKHKSYESDFEETSEEPVAVPVPTKKLRPQLTLPIKPEPACIPVVQEVFSLPSFKVSFIDTGIDLLNTSIATAVAQYHPPLPPPAIHAPTVIAPLPNVSRVQTRSSAVNKESAETKLRKETNKTLLMQRWMELPEEWQVMDMAETPEQNDDWLHRYNWNLDPMVVGELAALAGAGSELSLDFLDYCFPNGTLDLESLSTSSLDSLPSTSSQ</sequence>
<reference evidence="6 7" key="1">
    <citation type="journal article" date="2016" name="Nat. Commun.">
        <title>Extremotolerant tardigrade genome and improved radiotolerance of human cultured cells by tardigrade-unique protein.</title>
        <authorList>
            <person name="Hashimoto T."/>
            <person name="Horikawa D.D."/>
            <person name="Saito Y."/>
            <person name="Kuwahara H."/>
            <person name="Kozuka-Hata H."/>
            <person name="Shin-I T."/>
            <person name="Minakuchi Y."/>
            <person name="Ohishi K."/>
            <person name="Motoyama A."/>
            <person name="Aizu T."/>
            <person name="Enomoto A."/>
            <person name="Kondo K."/>
            <person name="Tanaka S."/>
            <person name="Hara Y."/>
            <person name="Koshikawa S."/>
            <person name="Sagara H."/>
            <person name="Miura T."/>
            <person name="Yokobori S."/>
            <person name="Miyagawa K."/>
            <person name="Suzuki Y."/>
            <person name="Kubo T."/>
            <person name="Oyama M."/>
            <person name="Kohara Y."/>
            <person name="Fujiyama A."/>
            <person name="Arakawa K."/>
            <person name="Katayama T."/>
            <person name="Toyoda A."/>
            <person name="Kunieda T."/>
        </authorList>
    </citation>
    <scope>NUCLEOTIDE SEQUENCE [LARGE SCALE GENOMIC DNA]</scope>
    <source>
        <strain evidence="6 7">YOKOZUNA-1</strain>
    </source>
</reference>
<keyword evidence="7" id="KW-1185">Reference proteome</keyword>
<evidence type="ECO:0000256" key="3">
    <source>
        <dbReference type="ARBA" id="ARBA00023125"/>
    </source>
</evidence>
<dbReference type="Pfam" id="PF00447">
    <property type="entry name" value="HSF_DNA-bind"/>
    <property type="match status" value="1"/>
</dbReference>
<evidence type="ECO:0000256" key="2">
    <source>
        <dbReference type="ARBA" id="ARBA00006403"/>
    </source>
</evidence>
<protein>
    <recommendedName>
        <fullName evidence="5">HSF-type DNA-binding domain-containing protein</fullName>
    </recommendedName>
</protein>
<comment type="subcellular location">
    <subcellularLocation>
        <location evidence="1">Nucleus</location>
    </subcellularLocation>
</comment>
<dbReference type="GO" id="GO:0005634">
    <property type="term" value="C:nucleus"/>
    <property type="evidence" value="ECO:0007669"/>
    <property type="project" value="UniProtKB-SubCell"/>
</dbReference>
<dbReference type="Proteomes" id="UP000186922">
    <property type="component" value="Unassembled WGS sequence"/>
</dbReference>
<feature type="domain" description="HSF-type DNA-binding" evidence="5">
    <location>
        <begin position="25"/>
        <end position="94"/>
    </location>
</feature>
<comment type="similarity">
    <text evidence="2">Belongs to the HSF family.</text>
</comment>
<dbReference type="GO" id="GO:0043565">
    <property type="term" value="F:sequence-specific DNA binding"/>
    <property type="evidence" value="ECO:0007669"/>
    <property type="project" value="InterPro"/>
</dbReference>
<comment type="caution">
    <text evidence="6">The sequence shown here is derived from an EMBL/GenBank/DDBJ whole genome shotgun (WGS) entry which is preliminary data.</text>
</comment>
<evidence type="ECO:0000256" key="1">
    <source>
        <dbReference type="ARBA" id="ARBA00004123"/>
    </source>
</evidence>
<keyword evidence="3" id="KW-0238">DNA-binding</keyword>
<organism evidence="6 7">
    <name type="scientific">Ramazzottius varieornatus</name>
    <name type="common">Water bear</name>
    <name type="synonym">Tardigrade</name>
    <dbReference type="NCBI Taxonomy" id="947166"/>
    <lineage>
        <taxon>Eukaryota</taxon>
        <taxon>Metazoa</taxon>
        <taxon>Ecdysozoa</taxon>
        <taxon>Tardigrada</taxon>
        <taxon>Eutardigrada</taxon>
        <taxon>Parachela</taxon>
        <taxon>Hypsibioidea</taxon>
        <taxon>Ramazzottiidae</taxon>
        <taxon>Ramazzottius</taxon>
    </lineage>
</organism>
<dbReference type="InterPro" id="IPR036388">
    <property type="entry name" value="WH-like_DNA-bd_sf"/>
</dbReference>
<proteinExistence type="inferred from homology"/>
<evidence type="ECO:0000256" key="4">
    <source>
        <dbReference type="ARBA" id="ARBA00023242"/>
    </source>
</evidence>